<reference evidence="1 2" key="1">
    <citation type="submission" date="2018-09" db="EMBL/GenBank/DDBJ databases">
        <title>Roseovarius spongiae sp. nov., isolated from a marine sponge.</title>
        <authorList>
            <person name="Zhuang L."/>
            <person name="Luo L."/>
        </authorList>
    </citation>
    <scope>NUCLEOTIDE SEQUENCE [LARGE SCALE GENOMIC DNA]</scope>
    <source>
        <strain evidence="1 2">HN-E21</strain>
    </source>
</reference>
<dbReference type="AlphaFoldDB" id="A0A3A8ARG8"/>
<keyword evidence="2" id="KW-1185">Reference proteome</keyword>
<evidence type="ECO:0000313" key="1">
    <source>
        <dbReference type="EMBL" id="RKF13425.1"/>
    </source>
</evidence>
<gene>
    <name evidence="1" type="ORF">D6850_14065</name>
</gene>
<dbReference type="Pfam" id="PF05013">
    <property type="entry name" value="FGase"/>
    <property type="match status" value="1"/>
</dbReference>
<dbReference type="InterPro" id="IPR011227">
    <property type="entry name" value="UCP029730"/>
</dbReference>
<dbReference type="Proteomes" id="UP000281128">
    <property type="component" value="Unassembled WGS sequence"/>
</dbReference>
<dbReference type="PIRSF" id="PIRSF029730">
    <property type="entry name" value="UCP029730"/>
    <property type="match status" value="1"/>
</dbReference>
<accession>A0A3A8ARG8</accession>
<dbReference type="EMBL" id="RAPE01000004">
    <property type="protein sequence ID" value="RKF13425.1"/>
    <property type="molecule type" value="Genomic_DNA"/>
</dbReference>
<organism evidence="1 2">
    <name type="scientific">Roseovarius spongiae</name>
    <dbReference type="NCBI Taxonomy" id="2320272"/>
    <lineage>
        <taxon>Bacteria</taxon>
        <taxon>Pseudomonadati</taxon>
        <taxon>Pseudomonadota</taxon>
        <taxon>Alphaproteobacteria</taxon>
        <taxon>Rhodobacterales</taxon>
        <taxon>Roseobacteraceae</taxon>
        <taxon>Roseovarius</taxon>
    </lineage>
</organism>
<dbReference type="GO" id="GO:0016787">
    <property type="term" value="F:hydrolase activity"/>
    <property type="evidence" value="ECO:0007669"/>
    <property type="project" value="UniProtKB-KW"/>
</dbReference>
<dbReference type="OrthoDB" id="9815326at2"/>
<dbReference type="Gene3D" id="3.40.630.40">
    <property type="entry name" value="Zn-dependent exopeptidases"/>
    <property type="match status" value="1"/>
</dbReference>
<name>A0A3A8ARG8_9RHOB</name>
<dbReference type="SUPFAM" id="SSF53187">
    <property type="entry name" value="Zn-dependent exopeptidases"/>
    <property type="match status" value="1"/>
</dbReference>
<evidence type="ECO:0000313" key="2">
    <source>
        <dbReference type="Proteomes" id="UP000281128"/>
    </source>
</evidence>
<proteinExistence type="predicted"/>
<comment type="caution">
    <text evidence="1">The sequence shown here is derived from an EMBL/GenBank/DDBJ whole genome shotgun (WGS) entry which is preliminary data.</text>
</comment>
<sequence length="262" mass="28136">MTIEDRKSAVEILGDAGADAGPALILCEHASHRIPARYHDLGLAPQHAESHAAWDPGARALGLHLAAALASPMVASTVSRLVYDCNRPPEAASAMPEKSELIEVPGNRGLSPDDRAERVHSVYAPFCEAVTAQIAARQQRGHSTALITVHSFAPVYFGKQRAVEIGILHDTDKRLADAMLALAPKLPHRKIERNEPYGPADGVTHSLQIHGIAQRLPNVMIEVRNDLLRTPEDIARIGDELLTMIGPALVHLGLQSQGAAHA</sequence>
<dbReference type="RefSeq" id="WP_121168075.1">
    <property type="nucleotide sequence ID" value="NZ_RAPE01000004.1"/>
</dbReference>
<keyword evidence="1" id="KW-0378">Hydrolase</keyword>
<protein>
    <submittedName>
        <fullName evidence="1">N-formylglutamate amidohydrolase</fullName>
    </submittedName>
</protein>
<dbReference type="InterPro" id="IPR007709">
    <property type="entry name" value="N-FG_amidohydro"/>
</dbReference>